<dbReference type="InterPro" id="IPR023214">
    <property type="entry name" value="HAD_sf"/>
</dbReference>
<evidence type="ECO:0000313" key="5">
    <source>
        <dbReference type="Proteomes" id="UP001500886"/>
    </source>
</evidence>
<evidence type="ECO:0000313" key="4">
    <source>
        <dbReference type="EMBL" id="GAA2710273.1"/>
    </source>
</evidence>
<keyword evidence="2" id="KW-0378">Hydrolase</keyword>
<evidence type="ECO:0000256" key="2">
    <source>
        <dbReference type="ARBA" id="ARBA00022801"/>
    </source>
</evidence>
<evidence type="ECO:0000256" key="1">
    <source>
        <dbReference type="ARBA" id="ARBA00001946"/>
    </source>
</evidence>
<dbReference type="InterPro" id="IPR051400">
    <property type="entry name" value="HAD-like_hydrolase"/>
</dbReference>
<evidence type="ECO:0000256" key="3">
    <source>
        <dbReference type="ARBA" id="ARBA00022842"/>
    </source>
</evidence>
<dbReference type="RefSeq" id="WP_344433454.1">
    <property type="nucleotide sequence ID" value="NZ_BAAASL010000003.1"/>
</dbReference>
<dbReference type="PRINTS" id="PR00413">
    <property type="entry name" value="HADHALOGNASE"/>
</dbReference>
<organism evidence="4 5">
    <name type="scientific">Streptomyces luteosporeus</name>
    <dbReference type="NCBI Taxonomy" id="173856"/>
    <lineage>
        <taxon>Bacteria</taxon>
        <taxon>Bacillati</taxon>
        <taxon>Actinomycetota</taxon>
        <taxon>Actinomycetes</taxon>
        <taxon>Kitasatosporales</taxon>
        <taxon>Streptomycetaceae</taxon>
        <taxon>Streptomyces</taxon>
    </lineage>
</organism>
<dbReference type="Gene3D" id="1.20.120.710">
    <property type="entry name" value="Haloacid dehalogenase hydrolase-like domain"/>
    <property type="match status" value="1"/>
</dbReference>
<reference evidence="5" key="1">
    <citation type="journal article" date="2019" name="Int. J. Syst. Evol. Microbiol.">
        <title>The Global Catalogue of Microorganisms (GCM) 10K type strain sequencing project: providing services to taxonomists for standard genome sequencing and annotation.</title>
        <authorList>
            <consortium name="The Broad Institute Genomics Platform"/>
            <consortium name="The Broad Institute Genome Sequencing Center for Infectious Disease"/>
            <person name="Wu L."/>
            <person name="Ma J."/>
        </authorList>
    </citation>
    <scope>NUCLEOTIDE SEQUENCE [LARGE SCALE GENOMIC DNA]</scope>
    <source>
        <strain evidence="5">JCM 4542</strain>
    </source>
</reference>
<protein>
    <recommendedName>
        <fullName evidence="6">HAD family hydrolase</fullName>
    </recommendedName>
</protein>
<comment type="cofactor">
    <cofactor evidence="1">
        <name>Mg(2+)</name>
        <dbReference type="ChEBI" id="CHEBI:18420"/>
    </cofactor>
</comment>
<dbReference type="InterPro" id="IPR036412">
    <property type="entry name" value="HAD-like_sf"/>
</dbReference>
<dbReference type="PANTHER" id="PTHR46470">
    <property type="entry name" value="N-ACYLNEURAMINATE-9-PHOSPHATASE"/>
    <property type="match status" value="1"/>
</dbReference>
<name>A0ABP6G1A2_9ACTN</name>
<keyword evidence="3" id="KW-0460">Magnesium</keyword>
<dbReference type="Pfam" id="PF13419">
    <property type="entry name" value="HAD_2"/>
    <property type="match status" value="1"/>
</dbReference>
<comment type="caution">
    <text evidence="4">The sequence shown here is derived from an EMBL/GenBank/DDBJ whole genome shotgun (WGS) entry which is preliminary data.</text>
</comment>
<accession>A0ABP6G1A2</accession>
<evidence type="ECO:0008006" key="6">
    <source>
        <dbReference type="Google" id="ProtNLM"/>
    </source>
</evidence>
<dbReference type="SFLD" id="SFLDS00003">
    <property type="entry name" value="Haloacid_Dehalogenase"/>
    <property type="match status" value="1"/>
</dbReference>
<dbReference type="NCBIfam" id="TIGR01509">
    <property type="entry name" value="HAD-SF-IA-v3"/>
    <property type="match status" value="1"/>
</dbReference>
<dbReference type="SFLD" id="SFLDG01129">
    <property type="entry name" value="C1.5:_HAD__Beta-PGM__Phosphata"/>
    <property type="match status" value="1"/>
</dbReference>
<sequence>MADPVGLSDLDDTLIRRGEAFERWAAEFAAAHRVPLEWLLRTDPAYSSRRVEFFELVKATFGVRPGVAELHAQYRRRMPELVEPDRQVCAMLTGLREAGWRLGVVTNGMVDNQTAKLRRAGLYDLVDAVVISEAVEIRKPDARIFHHALTRLGAQPGPHAVMVGDSLENDIAGAHHAGLATVWVSHGRPLPGNGPHPHRTIRTVNEATAVLTEGKAG</sequence>
<dbReference type="InterPro" id="IPR041492">
    <property type="entry name" value="HAD_2"/>
</dbReference>
<dbReference type="InterPro" id="IPR006439">
    <property type="entry name" value="HAD-SF_hydro_IA"/>
</dbReference>
<dbReference type="NCBIfam" id="TIGR01549">
    <property type="entry name" value="HAD-SF-IA-v1"/>
    <property type="match status" value="1"/>
</dbReference>
<proteinExistence type="predicted"/>
<keyword evidence="5" id="KW-1185">Reference proteome</keyword>
<dbReference type="Gene3D" id="3.40.50.1000">
    <property type="entry name" value="HAD superfamily/HAD-like"/>
    <property type="match status" value="1"/>
</dbReference>
<dbReference type="SUPFAM" id="SSF56784">
    <property type="entry name" value="HAD-like"/>
    <property type="match status" value="1"/>
</dbReference>
<dbReference type="Proteomes" id="UP001500886">
    <property type="component" value="Unassembled WGS sequence"/>
</dbReference>
<dbReference type="EMBL" id="BAAASL010000003">
    <property type="protein sequence ID" value="GAA2710273.1"/>
    <property type="molecule type" value="Genomic_DNA"/>
</dbReference>
<gene>
    <name evidence="4" type="ORF">GCM10010315_09850</name>
</gene>